<proteinExistence type="predicted"/>
<organism evidence="8 9">
    <name type="scientific">Enhydrobacter aerosaccus</name>
    <dbReference type="NCBI Taxonomy" id="225324"/>
    <lineage>
        <taxon>Bacteria</taxon>
        <taxon>Pseudomonadati</taxon>
        <taxon>Pseudomonadota</taxon>
        <taxon>Alphaproteobacteria</taxon>
        <taxon>Hyphomicrobiales</taxon>
        <taxon>Enhydrobacter</taxon>
    </lineage>
</organism>
<comment type="function">
    <text evidence="1">Could be a virulence factor.</text>
</comment>
<dbReference type="GO" id="GO:0016020">
    <property type="term" value="C:membrane"/>
    <property type="evidence" value="ECO:0007669"/>
    <property type="project" value="TreeGrafter"/>
</dbReference>
<evidence type="ECO:0000256" key="5">
    <source>
        <dbReference type="ARBA" id="ARBA00029594"/>
    </source>
</evidence>
<dbReference type="Proteomes" id="UP000190092">
    <property type="component" value="Unassembled WGS sequence"/>
</dbReference>
<evidence type="ECO:0000313" key="8">
    <source>
        <dbReference type="EMBL" id="SKA38793.1"/>
    </source>
</evidence>
<dbReference type="PROSITE" id="PS50035">
    <property type="entry name" value="PLD"/>
    <property type="match status" value="2"/>
</dbReference>
<dbReference type="RefSeq" id="WP_231714996.1">
    <property type="nucleotide sequence ID" value="NZ_FUWJ01000016.1"/>
</dbReference>
<evidence type="ECO:0000256" key="2">
    <source>
        <dbReference type="ARBA" id="ARBA00004613"/>
    </source>
</evidence>
<keyword evidence="9" id="KW-1185">Reference proteome</keyword>
<dbReference type="PANTHER" id="PTHR21248">
    <property type="entry name" value="CARDIOLIPIN SYNTHASE"/>
    <property type="match status" value="1"/>
</dbReference>
<dbReference type="SUPFAM" id="SSF56024">
    <property type="entry name" value="Phospholipase D/nuclease"/>
    <property type="match status" value="2"/>
</dbReference>
<gene>
    <name evidence="8" type="ORF">SAMN02745126_06105</name>
</gene>
<dbReference type="CDD" id="cd09157">
    <property type="entry name" value="PLDc_CLS_unchar2_1"/>
    <property type="match status" value="1"/>
</dbReference>
<dbReference type="GO" id="GO:0008808">
    <property type="term" value="F:cardiolipin synthase activity"/>
    <property type="evidence" value="ECO:0007669"/>
    <property type="project" value="TreeGrafter"/>
</dbReference>
<keyword evidence="6" id="KW-0812">Transmembrane</keyword>
<dbReference type="PANTHER" id="PTHR21248:SF22">
    <property type="entry name" value="PHOSPHOLIPASE D"/>
    <property type="match status" value="1"/>
</dbReference>
<evidence type="ECO:0000256" key="3">
    <source>
        <dbReference type="ARBA" id="ARBA00018392"/>
    </source>
</evidence>
<name>A0A1T4TEE8_9HYPH</name>
<evidence type="ECO:0000259" key="7">
    <source>
        <dbReference type="PROSITE" id="PS50035"/>
    </source>
</evidence>
<keyword evidence="4" id="KW-0964">Secreted</keyword>
<dbReference type="InterPro" id="IPR025202">
    <property type="entry name" value="PLD-like_dom"/>
</dbReference>
<evidence type="ECO:0000256" key="4">
    <source>
        <dbReference type="ARBA" id="ARBA00022525"/>
    </source>
</evidence>
<protein>
    <recommendedName>
        <fullName evidence="3">Phospholipase D</fullName>
    </recommendedName>
    <alternativeName>
        <fullName evidence="5">Choline phosphatase</fullName>
    </alternativeName>
</protein>
<feature type="transmembrane region" description="Helical" evidence="6">
    <location>
        <begin position="40"/>
        <end position="63"/>
    </location>
</feature>
<dbReference type="GO" id="GO:0005576">
    <property type="term" value="C:extracellular region"/>
    <property type="evidence" value="ECO:0007669"/>
    <property type="project" value="UniProtKB-SubCell"/>
</dbReference>
<keyword evidence="6" id="KW-0472">Membrane</keyword>
<dbReference type="EMBL" id="FUWJ01000016">
    <property type="protein sequence ID" value="SKA38793.1"/>
    <property type="molecule type" value="Genomic_DNA"/>
</dbReference>
<dbReference type="SMART" id="SM00155">
    <property type="entry name" value="PLDc"/>
    <property type="match status" value="2"/>
</dbReference>
<dbReference type="Pfam" id="PF13091">
    <property type="entry name" value="PLDc_2"/>
    <property type="match status" value="2"/>
</dbReference>
<feature type="domain" description="PLD phosphodiesterase" evidence="7">
    <location>
        <begin position="213"/>
        <end position="240"/>
    </location>
</feature>
<feature type="transmembrane region" description="Helical" evidence="6">
    <location>
        <begin position="7"/>
        <end position="28"/>
    </location>
</feature>
<evidence type="ECO:0000313" key="9">
    <source>
        <dbReference type="Proteomes" id="UP000190092"/>
    </source>
</evidence>
<dbReference type="STRING" id="225324.SAMN02745126_06105"/>
<dbReference type="InterPro" id="IPR001736">
    <property type="entry name" value="PLipase_D/transphosphatidylase"/>
</dbReference>
<feature type="domain" description="PLD phosphodiesterase" evidence="7">
    <location>
        <begin position="389"/>
        <end position="416"/>
    </location>
</feature>
<keyword evidence="6" id="KW-1133">Transmembrane helix</keyword>
<evidence type="ECO:0000256" key="1">
    <source>
        <dbReference type="ARBA" id="ARBA00003145"/>
    </source>
</evidence>
<reference evidence="9" key="1">
    <citation type="submission" date="2017-02" db="EMBL/GenBank/DDBJ databases">
        <authorList>
            <person name="Varghese N."/>
            <person name="Submissions S."/>
        </authorList>
    </citation>
    <scope>NUCLEOTIDE SEQUENCE [LARGE SCALE GENOMIC DNA]</scope>
    <source>
        <strain evidence="9">ATCC 27094</strain>
    </source>
</reference>
<evidence type="ECO:0000256" key="6">
    <source>
        <dbReference type="SAM" id="Phobius"/>
    </source>
</evidence>
<dbReference type="AlphaFoldDB" id="A0A1T4TEE8"/>
<sequence>MTSSGHLAWLITEAAAVAHVAIAGWVTIHVLLYKRNVGAAVSWIGIAWLSPFIGGLLYFAMGVNRVKRRAKRLRRERSHVFVVDETPSTDPGANPLTPLEYALGRLTGLPAERGNSAATLRNGDEAYPAMLEAIEKAERSIGLCSYIFRDDVGGRPFIEALARARHRGVQVRVLLDGIGSGYFRNAAYNRLRQLDVPAARFLHSYFPWRTPFLNLRNHRKLMVVDGRVAYVGGINIGGENLMSSNPPHPVRDTHFKLEGPVVEQLVEAFADDWLFTTGEKLLSDDWFPDLGSAGSVVARAVTSGPDEDLEKIEFAVLHAISCARQSIRVVTPYFLPPEVLTTALGLAAMRGITVDIVVPENSNHVFLDWARRVPMRPLLEAGCRVWLRPAPFDHSKLMTIDESWSLIGSANWDTRSFRLNFELNVEIQDPDFARQLNEATSAGRLLDIATLDSDPLPLRLRNSAARLLQPYL</sequence>
<dbReference type="GO" id="GO:0032049">
    <property type="term" value="P:cardiolipin biosynthetic process"/>
    <property type="evidence" value="ECO:0007669"/>
    <property type="project" value="UniProtKB-ARBA"/>
</dbReference>
<comment type="subcellular location">
    <subcellularLocation>
        <location evidence="2">Secreted</location>
    </subcellularLocation>
</comment>
<accession>A0A1T4TEE8</accession>
<dbReference type="Gene3D" id="3.30.870.10">
    <property type="entry name" value="Endonuclease Chain A"/>
    <property type="match status" value="2"/>
</dbReference>
<dbReference type="CDD" id="cd09163">
    <property type="entry name" value="PLDc_CLS_unchar2_2"/>
    <property type="match status" value="1"/>
</dbReference>